<reference evidence="1" key="2">
    <citation type="submission" date="2020-09" db="EMBL/GenBank/DDBJ databases">
        <authorList>
            <person name="Sun Q."/>
            <person name="Sedlacek I."/>
        </authorList>
    </citation>
    <scope>NUCLEOTIDE SEQUENCE</scope>
    <source>
        <strain evidence="1">CCM 8711</strain>
    </source>
</reference>
<reference evidence="1" key="1">
    <citation type="journal article" date="2014" name="Int. J. Syst. Evol. Microbiol.">
        <title>Complete genome sequence of Corynebacterium casei LMG S-19264T (=DSM 44701T), isolated from a smear-ripened cheese.</title>
        <authorList>
            <consortium name="US DOE Joint Genome Institute (JGI-PGF)"/>
            <person name="Walter F."/>
            <person name="Albersmeier A."/>
            <person name="Kalinowski J."/>
            <person name="Ruckert C."/>
        </authorList>
    </citation>
    <scope>NUCLEOTIDE SEQUENCE</scope>
    <source>
        <strain evidence="1">CCM 8711</strain>
    </source>
</reference>
<proteinExistence type="predicted"/>
<evidence type="ECO:0000313" key="2">
    <source>
        <dbReference type="Proteomes" id="UP000662074"/>
    </source>
</evidence>
<organism evidence="1 2">
    <name type="scientific">Mucilaginibacter galii</name>
    <dbReference type="NCBI Taxonomy" id="2005073"/>
    <lineage>
        <taxon>Bacteria</taxon>
        <taxon>Pseudomonadati</taxon>
        <taxon>Bacteroidota</taxon>
        <taxon>Sphingobacteriia</taxon>
        <taxon>Sphingobacteriales</taxon>
        <taxon>Sphingobacteriaceae</taxon>
        <taxon>Mucilaginibacter</taxon>
    </lineage>
</organism>
<dbReference type="Proteomes" id="UP000662074">
    <property type="component" value="Unassembled WGS sequence"/>
</dbReference>
<protein>
    <submittedName>
        <fullName evidence="1">Uncharacterized protein</fullName>
    </submittedName>
</protein>
<dbReference type="EMBL" id="BMDO01000003">
    <property type="protein sequence ID" value="GGI50428.1"/>
    <property type="molecule type" value="Genomic_DNA"/>
</dbReference>
<dbReference type="AlphaFoldDB" id="A0A917J801"/>
<gene>
    <name evidence="1" type="ORF">GCM10011425_16400</name>
</gene>
<name>A0A917J801_9SPHI</name>
<evidence type="ECO:0000313" key="1">
    <source>
        <dbReference type="EMBL" id="GGI50428.1"/>
    </source>
</evidence>
<comment type="caution">
    <text evidence="1">The sequence shown here is derived from an EMBL/GenBank/DDBJ whole genome shotgun (WGS) entry which is preliminary data.</text>
</comment>
<sequence>MLWVILNLENKMVENSDGLQLHYFFKDESHTIDSILRNECEKELLYLFKEIAETLELSIHLETEPTEEGGFKETWRFLGKNANQITLIISIATIVITRFPVENKELNRLQIENLKLDNEIKRQQLEKLNLDSLKEDKDLTDDKLKDSTNLVIKNYKISWRKSNLFKKLNSYPKVDFIEIQRFKNKSPVGPPRKIPKDNFQKFILNSDDLPDLELEKATIDVISPAIKSGKFMWKGFYGNEIINFEMNDSKFKTHVIKGNVHFSNTFSIKVDMNQIRKIDQNGNVKVTNTIINRVVATIENGIESEFLG</sequence>
<keyword evidence="2" id="KW-1185">Reference proteome</keyword>
<accession>A0A917J801</accession>